<proteinExistence type="predicted"/>
<protein>
    <submittedName>
        <fullName evidence="1">Uncharacterized protein</fullName>
    </submittedName>
</protein>
<comment type="caution">
    <text evidence="1">The sequence shown here is derived from an EMBL/GenBank/DDBJ whole genome shotgun (WGS) entry which is preliminary data.</text>
</comment>
<name>A0ABS2KIP0_9GAMM</name>
<dbReference type="SUPFAM" id="SSF50969">
    <property type="entry name" value="YVTN repeat-like/Quinoprotein amine dehydrogenase"/>
    <property type="match status" value="1"/>
</dbReference>
<sequence length="367" mass="40777">MHRISVSNLFGSNQPARGANVHAWEHPPIVDLCTVEADYGHLLALTSDGALVGMNLDTGICNRLCSVALPALQQGSEGVYFSAPGYGLHASSDGRYAAVVVDRGREGIVVEVATGTPTMRLDGGDYHQGTVPFSACFLSHRGRDLLVHRTAWNRLDVADPVTGKSLTERDDEAADHHLDYFHGQLRPNPDGSRLFDDGWVWHPVSMPRAWSVRDWLETNPWESEDGTSAVYLTTREDWGFAACWIDNRHVAIWGLANWDGEEFQETAQGPGVRILDATQREQSSERRLAMDLDEARVVDLFSDGVHLYVASLDGTTIWHIESGKQVAEFSEFTARLHHRGRKALIAIRPGEILEFPVRDWADGDSER</sequence>
<dbReference type="EMBL" id="JADIKF010000039">
    <property type="protein sequence ID" value="MBM7131032.1"/>
    <property type="molecule type" value="Genomic_DNA"/>
</dbReference>
<dbReference type="InterPro" id="IPR011044">
    <property type="entry name" value="Quino_amine_DH_bsu"/>
</dbReference>
<keyword evidence="2" id="KW-1185">Reference proteome</keyword>
<accession>A0ABS2KIP0</accession>
<dbReference type="Proteomes" id="UP001430193">
    <property type="component" value="Unassembled WGS sequence"/>
</dbReference>
<dbReference type="RefSeq" id="WP_204632571.1">
    <property type="nucleotide sequence ID" value="NZ_BSOC01000002.1"/>
</dbReference>
<evidence type="ECO:0000313" key="2">
    <source>
        <dbReference type="Proteomes" id="UP001430193"/>
    </source>
</evidence>
<organism evidence="1 2">
    <name type="scientific">Dyella mobilis</name>
    <dbReference type="NCBI Taxonomy" id="1849582"/>
    <lineage>
        <taxon>Bacteria</taxon>
        <taxon>Pseudomonadati</taxon>
        <taxon>Pseudomonadota</taxon>
        <taxon>Gammaproteobacteria</taxon>
        <taxon>Lysobacterales</taxon>
        <taxon>Rhodanobacteraceae</taxon>
        <taxon>Dyella</taxon>
    </lineage>
</organism>
<evidence type="ECO:0000313" key="1">
    <source>
        <dbReference type="EMBL" id="MBM7131032.1"/>
    </source>
</evidence>
<gene>
    <name evidence="1" type="ORF">ISS99_16025</name>
</gene>
<reference evidence="1" key="1">
    <citation type="submission" date="2020-10" db="EMBL/GenBank/DDBJ databases">
        <title>Phylogeny of dyella-like bacteria.</title>
        <authorList>
            <person name="Fu J."/>
        </authorList>
    </citation>
    <scope>NUCLEOTIDE SEQUENCE</scope>
    <source>
        <strain evidence="1">DHON07</strain>
    </source>
</reference>